<dbReference type="RefSeq" id="WP_101235404.1">
    <property type="nucleotide sequence ID" value="NZ_PISJ01000002.1"/>
</dbReference>
<dbReference type="InterPro" id="IPR043519">
    <property type="entry name" value="NT_sf"/>
</dbReference>
<dbReference type="FunFam" id="1.10.3210.10:FF:000001">
    <property type="entry name" value="GTP pyrophosphokinase RelA"/>
    <property type="match status" value="1"/>
</dbReference>
<dbReference type="UniPathway" id="UPA00908">
    <property type="reaction ID" value="UER00886"/>
</dbReference>
<dbReference type="Pfam" id="PF02824">
    <property type="entry name" value="TGS"/>
    <property type="match status" value="1"/>
</dbReference>
<dbReference type="SMART" id="SM00471">
    <property type="entry name" value="HDc"/>
    <property type="match status" value="1"/>
</dbReference>
<evidence type="ECO:0000256" key="2">
    <source>
        <dbReference type="ARBA" id="ARBA00022801"/>
    </source>
</evidence>
<name>A0A2N0WJY5_9GAMM</name>
<dbReference type="InterPro" id="IPR007685">
    <property type="entry name" value="RelA_SpoT"/>
</dbReference>
<comment type="catalytic activity">
    <reaction evidence="5">
        <text>guanosine 3',5'-bis(diphosphate) + H2O = GDP + diphosphate + H(+)</text>
        <dbReference type="Rhea" id="RHEA:14253"/>
        <dbReference type="ChEBI" id="CHEBI:15377"/>
        <dbReference type="ChEBI" id="CHEBI:15378"/>
        <dbReference type="ChEBI" id="CHEBI:33019"/>
        <dbReference type="ChEBI" id="CHEBI:58189"/>
        <dbReference type="ChEBI" id="CHEBI:77828"/>
        <dbReference type="EC" id="3.1.7.2"/>
    </reaction>
</comment>
<dbReference type="Gene3D" id="1.10.3210.10">
    <property type="entry name" value="Hypothetical protein af1432"/>
    <property type="match status" value="1"/>
</dbReference>
<dbReference type="EC" id="3.1.7.2" evidence="4"/>
<evidence type="ECO:0000313" key="9">
    <source>
        <dbReference type="Proteomes" id="UP000233553"/>
    </source>
</evidence>
<comment type="similarity">
    <text evidence="1">Belongs to the RelA/SpoT family.</text>
</comment>
<dbReference type="GO" id="GO:0042594">
    <property type="term" value="P:response to starvation"/>
    <property type="evidence" value="ECO:0007669"/>
    <property type="project" value="TreeGrafter"/>
</dbReference>
<dbReference type="AlphaFoldDB" id="A0A2N0WJY5"/>
<dbReference type="Pfam" id="PF13328">
    <property type="entry name" value="HD_4"/>
    <property type="match status" value="1"/>
</dbReference>
<gene>
    <name evidence="8" type="ORF">CW311_01290</name>
</gene>
<evidence type="ECO:0000256" key="4">
    <source>
        <dbReference type="ARBA" id="ARBA00024387"/>
    </source>
</evidence>
<evidence type="ECO:0000259" key="7">
    <source>
        <dbReference type="PROSITE" id="PS51880"/>
    </source>
</evidence>
<dbReference type="EMBL" id="PISJ01000002">
    <property type="protein sequence ID" value="PKF36757.1"/>
    <property type="molecule type" value="Genomic_DNA"/>
</dbReference>
<dbReference type="GO" id="GO:0005886">
    <property type="term" value="C:plasma membrane"/>
    <property type="evidence" value="ECO:0007669"/>
    <property type="project" value="TreeGrafter"/>
</dbReference>
<sequence>MPGEEVSQAKQQLKAIIEAYLQDSDVQHVLAACDFADLAHSGITRKSGEPYVLHPIAVSCILAHMRLDADTLMAALLHDVIEDTEFTKDEIGQKYGVVVAELVDGVTKLSHSSDKEYNKAASFRKILQATLQDPRVIIIKLADRYHNMTTLGALRPDKRARIAQETLDIFVPMARLVGMNEMADNLEHLCYQNLDLDMFNDVQTALLETKPKRCEYQAVWEQKLSELLKAYDLKGRIKKKNNNIELLRHFIKNEIDLNELSHSHAFEIILHSIADCDRLVDALKDNFQVLQYRDHIRRPLPGGNQSLMIQLKGEKTTLSLTIQTELMRKAARFGVVLGENAPQACRSAIQASMQNLNTLIDSGCAKTTFSDLLDYLHQEKIWVYTPHGQLHELPQGATVVDFAYSASLFLGNHAVGAKVDGEIRPLSTPLHSGQVVEIITDVLATPNPDWLSFINTQKARRALQNILREQDIDEQRLVGQQALNRALKLFQRSINDLSPTDWINVLEWRHLGSKDTLFEQIAVGDLLPQLVANHLFAQDYHSQHQDASDRLIVGTEGVDVKYAHCCNPVLGDPIQGHLSRRGLIVHRSRCRNLLHEQHLHPENIMPLHWQSEEIDDVRFSAYLCIHMAMNDEQISDLIYQCRKAKTGVEMVHSQDQKTYVNIVVSNRNQIAQIIRDLRMHFGFPRIERLNMPIVQPEVAKLATASSI</sequence>
<dbReference type="CDD" id="cd01668">
    <property type="entry name" value="TGS_RSH"/>
    <property type="match status" value="1"/>
</dbReference>
<dbReference type="Gene3D" id="3.10.20.30">
    <property type="match status" value="1"/>
</dbReference>
<evidence type="ECO:0000256" key="1">
    <source>
        <dbReference type="ARBA" id="ARBA00007476"/>
    </source>
</evidence>
<evidence type="ECO:0000259" key="6">
    <source>
        <dbReference type="PROSITE" id="PS51831"/>
    </source>
</evidence>
<dbReference type="InterPro" id="IPR003607">
    <property type="entry name" value="HD/PDEase_dom"/>
</dbReference>
<dbReference type="SUPFAM" id="SSF81301">
    <property type="entry name" value="Nucleotidyltransferase"/>
    <property type="match status" value="1"/>
</dbReference>
<accession>A0A2N0WJY5</accession>
<comment type="pathway">
    <text evidence="3">Purine metabolism; ppGpp biosynthesis; ppGpp from GDP: step 1/1.</text>
</comment>
<keyword evidence="2" id="KW-0378">Hydrolase</keyword>
<dbReference type="CDD" id="cd05399">
    <property type="entry name" value="NT_Rel-Spo_like"/>
    <property type="match status" value="1"/>
</dbReference>
<dbReference type="PANTHER" id="PTHR21262:SF36">
    <property type="entry name" value="BIFUNCTIONAL (P)PPGPP SYNTHASE_HYDROLASE SPOT"/>
    <property type="match status" value="1"/>
</dbReference>
<comment type="caution">
    <text evidence="8">The sequence shown here is derived from an EMBL/GenBank/DDBJ whole genome shotgun (WGS) entry which is preliminary data.</text>
</comment>
<dbReference type="FunFam" id="3.10.20.30:FF:000002">
    <property type="entry name" value="GTP pyrophosphokinase (RelA/SpoT)"/>
    <property type="match status" value="1"/>
</dbReference>
<evidence type="ECO:0000256" key="5">
    <source>
        <dbReference type="ARBA" id="ARBA00047968"/>
    </source>
</evidence>
<feature type="domain" description="HD" evidence="6">
    <location>
        <begin position="51"/>
        <end position="148"/>
    </location>
</feature>
<dbReference type="CDD" id="cd00077">
    <property type="entry name" value="HDc"/>
    <property type="match status" value="1"/>
</dbReference>
<dbReference type="InterPro" id="IPR004095">
    <property type="entry name" value="TGS"/>
</dbReference>
<dbReference type="InterPro" id="IPR006674">
    <property type="entry name" value="HD_domain"/>
</dbReference>
<dbReference type="SUPFAM" id="SSF81271">
    <property type="entry name" value="TGS-like"/>
    <property type="match status" value="1"/>
</dbReference>
<dbReference type="SMART" id="SM00954">
    <property type="entry name" value="RelA_SpoT"/>
    <property type="match status" value="1"/>
</dbReference>
<proteinExistence type="inferred from homology"/>
<dbReference type="GO" id="GO:0008893">
    <property type="term" value="F:guanosine-3',5'-bis(diphosphate) 3'-diphosphatase activity"/>
    <property type="evidence" value="ECO:0007669"/>
    <property type="project" value="UniProtKB-EC"/>
</dbReference>
<reference evidence="8 9" key="1">
    <citation type="submission" date="2017-12" db="EMBL/GenBank/DDBJ databases">
        <title>Draft Genome sequences of multiple microbial strains isolated from spacecraft associated surfaces.</title>
        <authorList>
            <person name="Seuylemezian A."/>
            <person name="Vaishampayan P."/>
            <person name="Venkateswaran K."/>
        </authorList>
    </citation>
    <scope>NUCLEOTIDE SEQUENCE [LARGE SCALE GENOMIC DNA]</scope>
    <source>
        <strain evidence="8 9">2P01AA</strain>
    </source>
</reference>
<dbReference type="GO" id="GO:0008728">
    <property type="term" value="F:GTP diphosphokinase activity"/>
    <property type="evidence" value="ECO:0007669"/>
    <property type="project" value="TreeGrafter"/>
</dbReference>
<dbReference type="PROSITE" id="PS51880">
    <property type="entry name" value="TGS"/>
    <property type="match status" value="1"/>
</dbReference>
<dbReference type="Proteomes" id="UP000233553">
    <property type="component" value="Unassembled WGS sequence"/>
</dbReference>
<organism evidence="8 9">
    <name type="scientific">Acinetobacter proteolyticus</name>
    <dbReference type="NCBI Taxonomy" id="1776741"/>
    <lineage>
        <taxon>Bacteria</taxon>
        <taxon>Pseudomonadati</taxon>
        <taxon>Pseudomonadota</taxon>
        <taxon>Gammaproteobacteria</taxon>
        <taxon>Moraxellales</taxon>
        <taxon>Moraxellaceae</taxon>
        <taxon>Acinetobacter</taxon>
    </lineage>
</organism>
<dbReference type="InterPro" id="IPR012675">
    <property type="entry name" value="Beta-grasp_dom_sf"/>
</dbReference>
<dbReference type="InterPro" id="IPR012676">
    <property type="entry name" value="TGS-like"/>
</dbReference>
<dbReference type="PANTHER" id="PTHR21262">
    <property type="entry name" value="GUANOSINE-3',5'-BIS DIPHOSPHATE 3'-PYROPHOSPHOHYDROLASE"/>
    <property type="match status" value="1"/>
</dbReference>
<evidence type="ECO:0000256" key="3">
    <source>
        <dbReference type="ARBA" id="ARBA00024329"/>
    </source>
</evidence>
<dbReference type="GO" id="GO:0015970">
    <property type="term" value="P:guanosine tetraphosphate biosynthetic process"/>
    <property type="evidence" value="ECO:0007669"/>
    <property type="project" value="UniProtKB-UniPathway"/>
</dbReference>
<protein>
    <recommendedName>
        <fullName evidence="4">guanosine-3',5'-bis(diphosphate) 3'-diphosphatase</fullName>
        <ecNumber evidence="4">3.1.7.2</ecNumber>
    </recommendedName>
</protein>
<feature type="domain" description="TGS" evidence="7">
    <location>
        <begin position="379"/>
        <end position="440"/>
    </location>
</feature>
<dbReference type="InterPro" id="IPR033655">
    <property type="entry name" value="TGS_RelA/SpoT"/>
</dbReference>
<dbReference type="SUPFAM" id="SSF109604">
    <property type="entry name" value="HD-domain/PDEase-like"/>
    <property type="match status" value="1"/>
</dbReference>
<dbReference type="Gene3D" id="3.30.460.10">
    <property type="entry name" value="Beta Polymerase, domain 2"/>
    <property type="match status" value="1"/>
</dbReference>
<dbReference type="PROSITE" id="PS51831">
    <property type="entry name" value="HD"/>
    <property type="match status" value="1"/>
</dbReference>
<evidence type="ECO:0000313" key="8">
    <source>
        <dbReference type="EMBL" id="PKF36757.1"/>
    </source>
</evidence>